<protein>
    <recommendedName>
        <fullName evidence="3">Cytochrome c oxidase assembly protein COX20, mitochondrial</fullName>
    </recommendedName>
</protein>
<evidence type="ECO:0000256" key="1">
    <source>
        <dbReference type="ARBA" id="ARBA00004273"/>
    </source>
</evidence>
<evidence type="ECO:0000313" key="10">
    <source>
        <dbReference type="EMBL" id="KAK0177283.1"/>
    </source>
</evidence>
<feature type="transmembrane region" description="Helical" evidence="9">
    <location>
        <begin position="29"/>
        <end position="46"/>
    </location>
</feature>
<dbReference type="PANTHER" id="PTHR31586:SF1">
    <property type="entry name" value="CYTOCHROME C OXIDASE ASSEMBLY PROTEIN COX20, MITOCHONDRIAL"/>
    <property type="match status" value="1"/>
</dbReference>
<evidence type="ECO:0000256" key="9">
    <source>
        <dbReference type="SAM" id="Phobius"/>
    </source>
</evidence>
<reference evidence="10" key="2">
    <citation type="submission" date="2023-03" db="EMBL/GenBank/DDBJ databases">
        <authorList>
            <person name="Inwood S.N."/>
            <person name="Skelly J.G."/>
            <person name="Guhlin J."/>
            <person name="Harrop T.W.R."/>
            <person name="Goldson S.G."/>
            <person name="Dearden P.K."/>
        </authorList>
    </citation>
    <scope>NUCLEOTIDE SEQUENCE</scope>
    <source>
        <strain evidence="10">Irish</strain>
        <tissue evidence="10">Whole body</tissue>
    </source>
</reference>
<evidence type="ECO:0000256" key="8">
    <source>
        <dbReference type="ARBA" id="ARBA00023136"/>
    </source>
</evidence>
<comment type="subcellular location">
    <subcellularLocation>
        <location evidence="1">Mitochondrion inner membrane</location>
    </subcellularLocation>
</comment>
<dbReference type="InterPro" id="IPR022533">
    <property type="entry name" value="Cox20"/>
</dbReference>
<dbReference type="EMBL" id="JAQQBS010000001">
    <property type="protein sequence ID" value="KAK0177283.1"/>
    <property type="molecule type" value="Genomic_DNA"/>
</dbReference>
<sequence length="114" mass="12664">MNDGTNDNSKSFIIFGRDVSKIPCFKHSWIYGISSGIGAGLLTFMFTSRPQLASHAMVGTICTVTLTYFGFCRYKVVKDEITAAQIKSLMQEALGTDDVEREDKIKKITDLTKV</sequence>
<dbReference type="AlphaFoldDB" id="A0AA39FX41"/>
<name>A0AA39FX41_9HYME</name>
<keyword evidence="4 9" id="KW-0812">Transmembrane</keyword>
<comment type="caution">
    <text evidence="10">The sequence shown here is derived from an EMBL/GenBank/DDBJ whole genome shotgun (WGS) entry which is preliminary data.</text>
</comment>
<comment type="similarity">
    <text evidence="2">Belongs to the COX20 family.</text>
</comment>
<evidence type="ECO:0000256" key="3">
    <source>
        <dbReference type="ARBA" id="ARBA00017689"/>
    </source>
</evidence>
<dbReference type="PRINTS" id="PR02049">
    <property type="entry name" value="PROTEINF36A"/>
</dbReference>
<dbReference type="PANTHER" id="PTHR31586">
    <property type="entry name" value="CYTOCHROME C OXIDASE PROTEIN 20"/>
    <property type="match status" value="1"/>
</dbReference>
<reference evidence="10" key="1">
    <citation type="journal article" date="2023" name="bioRxiv">
        <title>Scaffold-level genome assemblies of two parasitoid biocontrol wasps reveal the parthenogenesis mechanism and an associated novel virus.</title>
        <authorList>
            <person name="Inwood S."/>
            <person name="Skelly J."/>
            <person name="Guhlin J."/>
            <person name="Harrop T."/>
            <person name="Goldson S."/>
            <person name="Dearden P."/>
        </authorList>
    </citation>
    <scope>NUCLEOTIDE SEQUENCE</scope>
    <source>
        <strain evidence="10">Irish</strain>
        <tissue evidence="10">Whole body</tissue>
    </source>
</reference>
<accession>A0AA39FX41</accession>
<keyword evidence="8 9" id="KW-0472">Membrane</keyword>
<evidence type="ECO:0000313" key="11">
    <source>
        <dbReference type="Proteomes" id="UP001168990"/>
    </source>
</evidence>
<dbReference type="Proteomes" id="UP001168990">
    <property type="component" value="Unassembled WGS sequence"/>
</dbReference>
<dbReference type="GO" id="GO:0005743">
    <property type="term" value="C:mitochondrial inner membrane"/>
    <property type="evidence" value="ECO:0007669"/>
    <property type="project" value="UniProtKB-SubCell"/>
</dbReference>
<evidence type="ECO:0000256" key="4">
    <source>
        <dbReference type="ARBA" id="ARBA00022692"/>
    </source>
</evidence>
<organism evidence="10 11">
    <name type="scientific">Microctonus aethiopoides</name>
    <dbReference type="NCBI Taxonomy" id="144406"/>
    <lineage>
        <taxon>Eukaryota</taxon>
        <taxon>Metazoa</taxon>
        <taxon>Ecdysozoa</taxon>
        <taxon>Arthropoda</taxon>
        <taxon>Hexapoda</taxon>
        <taxon>Insecta</taxon>
        <taxon>Pterygota</taxon>
        <taxon>Neoptera</taxon>
        <taxon>Endopterygota</taxon>
        <taxon>Hymenoptera</taxon>
        <taxon>Apocrita</taxon>
        <taxon>Ichneumonoidea</taxon>
        <taxon>Braconidae</taxon>
        <taxon>Euphorinae</taxon>
        <taxon>Microctonus</taxon>
    </lineage>
</organism>
<gene>
    <name evidence="10" type="ORF">PV328_001351</name>
</gene>
<evidence type="ECO:0000256" key="6">
    <source>
        <dbReference type="ARBA" id="ARBA00022989"/>
    </source>
</evidence>
<keyword evidence="7" id="KW-0496">Mitochondrion</keyword>
<dbReference type="Pfam" id="PF12597">
    <property type="entry name" value="Cox20"/>
    <property type="match status" value="1"/>
</dbReference>
<evidence type="ECO:0000256" key="7">
    <source>
        <dbReference type="ARBA" id="ARBA00023128"/>
    </source>
</evidence>
<evidence type="ECO:0000256" key="2">
    <source>
        <dbReference type="ARBA" id="ARBA00009575"/>
    </source>
</evidence>
<dbReference type="GO" id="GO:0033617">
    <property type="term" value="P:mitochondrial respiratory chain complex IV assembly"/>
    <property type="evidence" value="ECO:0007669"/>
    <property type="project" value="InterPro"/>
</dbReference>
<feature type="transmembrane region" description="Helical" evidence="9">
    <location>
        <begin position="52"/>
        <end position="71"/>
    </location>
</feature>
<proteinExistence type="inferred from homology"/>
<keyword evidence="5" id="KW-0999">Mitochondrion inner membrane</keyword>
<keyword evidence="6 9" id="KW-1133">Transmembrane helix</keyword>
<keyword evidence="11" id="KW-1185">Reference proteome</keyword>
<evidence type="ECO:0000256" key="5">
    <source>
        <dbReference type="ARBA" id="ARBA00022792"/>
    </source>
</evidence>